<dbReference type="InterPro" id="IPR007874">
    <property type="entry name" value="MinC_N"/>
</dbReference>
<geneLocation type="plasmid" evidence="9 10">
    <name>unnamed4</name>
</geneLocation>
<dbReference type="Gene3D" id="2.160.20.70">
    <property type="match status" value="1"/>
</dbReference>
<dbReference type="GO" id="GO:0051302">
    <property type="term" value="P:regulation of cell division"/>
    <property type="evidence" value="ECO:0007669"/>
    <property type="project" value="InterPro"/>
</dbReference>
<dbReference type="EMBL" id="CP042265">
    <property type="protein sequence ID" value="QDY71610.1"/>
    <property type="molecule type" value="Genomic_DNA"/>
</dbReference>
<comment type="function">
    <text evidence="5 6">Cell division inhibitor that blocks the formation of polar Z ring septums. Rapidly oscillates between the poles of the cell to destabilize FtsZ filaments that have formed before they mature into polar Z rings. Prevents FtsZ polymerization.</text>
</comment>
<keyword evidence="4 6" id="KW-0131">Cell cycle</keyword>
<dbReference type="InterPro" id="IPR005526">
    <property type="entry name" value="Septum_form_inhib_MinC_C"/>
</dbReference>
<keyword evidence="3 6" id="KW-0717">Septation</keyword>
<dbReference type="GO" id="GO:0000917">
    <property type="term" value="P:division septum assembly"/>
    <property type="evidence" value="ECO:0007669"/>
    <property type="project" value="UniProtKB-KW"/>
</dbReference>
<protein>
    <recommendedName>
        <fullName evidence="6">Probable septum site-determining protein MinC</fullName>
    </recommendedName>
</protein>
<dbReference type="InterPro" id="IPR016098">
    <property type="entry name" value="CAP/MinC_C"/>
</dbReference>
<dbReference type="Gene3D" id="3.30.70.260">
    <property type="match status" value="1"/>
</dbReference>
<dbReference type="PANTHER" id="PTHR34108">
    <property type="entry name" value="SEPTUM SITE-DETERMINING PROTEIN MINC"/>
    <property type="match status" value="1"/>
</dbReference>
<dbReference type="AlphaFoldDB" id="A0A5B8JBY4"/>
<keyword evidence="9" id="KW-0614">Plasmid</keyword>
<evidence type="ECO:0000256" key="6">
    <source>
        <dbReference type="HAMAP-Rule" id="MF_00267"/>
    </source>
</evidence>
<dbReference type="Proteomes" id="UP000318483">
    <property type="component" value="Plasmid unnamed4"/>
</dbReference>
<dbReference type="InterPro" id="IPR013033">
    <property type="entry name" value="MinC"/>
</dbReference>
<evidence type="ECO:0000256" key="2">
    <source>
        <dbReference type="ARBA" id="ARBA00022618"/>
    </source>
</evidence>
<name>A0A5B8JBY4_9RHOB</name>
<organism evidence="9 10">
    <name type="scientific">Qingshengfaniella alkalisoli</name>
    <dbReference type="NCBI Taxonomy" id="2599296"/>
    <lineage>
        <taxon>Bacteria</taxon>
        <taxon>Pseudomonadati</taxon>
        <taxon>Pseudomonadota</taxon>
        <taxon>Alphaproteobacteria</taxon>
        <taxon>Rhodobacterales</taxon>
        <taxon>Paracoccaceae</taxon>
        <taxon>Qingshengfaniella</taxon>
    </lineage>
</organism>
<evidence type="ECO:0000259" key="7">
    <source>
        <dbReference type="Pfam" id="PF03775"/>
    </source>
</evidence>
<dbReference type="Pfam" id="PF05209">
    <property type="entry name" value="MinC_N"/>
    <property type="match status" value="1"/>
</dbReference>
<evidence type="ECO:0000313" key="9">
    <source>
        <dbReference type="EMBL" id="QDY71610.1"/>
    </source>
</evidence>
<dbReference type="PANTHER" id="PTHR34108:SF1">
    <property type="entry name" value="SEPTUM SITE-DETERMINING PROTEIN MINC"/>
    <property type="match status" value="1"/>
</dbReference>
<reference evidence="9 10" key="1">
    <citation type="submission" date="2019-07" db="EMBL/GenBank/DDBJ databases">
        <title>Litoreibacter alkalisoli sp. nov., isolated from saline-alkaline soil.</title>
        <authorList>
            <person name="Wang S."/>
            <person name="Xu L."/>
            <person name="Xing Y.-T."/>
            <person name="Sun J.-Q."/>
        </authorList>
    </citation>
    <scope>NUCLEOTIDE SEQUENCE [LARGE SCALE GENOMIC DNA]</scope>
    <source>
        <strain evidence="9 10">LN3S51</strain>
        <plasmid evidence="9 10">unnamed4</plasmid>
    </source>
</reference>
<dbReference type="HAMAP" id="MF_00267">
    <property type="entry name" value="MinC"/>
    <property type="match status" value="1"/>
</dbReference>
<proteinExistence type="inferred from homology"/>
<evidence type="ECO:0000313" key="10">
    <source>
        <dbReference type="Proteomes" id="UP000318483"/>
    </source>
</evidence>
<comment type="subunit">
    <text evidence="6">Interacts with MinD and FtsZ.</text>
</comment>
<evidence type="ECO:0000256" key="5">
    <source>
        <dbReference type="ARBA" id="ARBA00025606"/>
    </source>
</evidence>
<feature type="domain" description="Septum formation inhibitor MinC C-terminal" evidence="7">
    <location>
        <begin position="149"/>
        <end position="248"/>
    </location>
</feature>
<dbReference type="NCBIfam" id="TIGR01222">
    <property type="entry name" value="minC"/>
    <property type="match status" value="1"/>
</dbReference>
<gene>
    <name evidence="6 9" type="primary">minC</name>
    <name evidence="9" type="ORF">FPZ52_18235</name>
</gene>
<dbReference type="InterPro" id="IPR036145">
    <property type="entry name" value="MinC_C_sf"/>
</dbReference>
<comment type="similarity">
    <text evidence="1 6">Belongs to the MinC family.</text>
</comment>
<evidence type="ECO:0000256" key="4">
    <source>
        <dbReference type="ARBA" id="ARBA00023306"/>
    </source>
</evidence>
<keyword evidence="2 6" id="KW-0132">Cell division</keyword>
<dbReference type="GO" id="GO:1901891">
    <property type="term" value="P:regulation of cell septum assembly"/>
    <property type="evidence" value="ECO:0007669"/>
    <property type="project" value="InterPro"/>
</dbReference>
<dbReference type="GO" id="GO:0000902">
    <property type="term" value="P:cell morphogenesis"/>
    <property type="evidence" value="ECO:0007669"/>
    <property type="project" value="InterPro"/>
</dbReference>
<dbReference type="KEGG" id="lit:FPZ52_18235"/>
<evidence type="ECO:0000256" key="1">
    <source>
        <dbReference type="ARBA" id="ARBA00006291"/>
    </source>
</evidence>
<evidence type="ECO:0000259" key="8">
    <source>
        <dbReference type="Pfam" id="PF05209"/>
    </source>
</evidence>
<dbReference type="OrthoDB" id="9794530at2"/>
<evidence type="ECO:0000256" key="3">
    <source>
        <dbReference type="ARBA" id="ARBA00023210"/>
    </source>
</evidence>
<dbReference type="Pfam" id="PF03775">
    <property type="entry name" value="MinC_C"/>
    <property type="match status" value="1"/>
</dbReference>
<keyword evidence="10" id="KW-1185">Reference proteome</keyword>
<dbReference type="SUPFAM" id="SSF63848">
    <property type="entry name" value="Cell-division inhibitor MinC, C-terminal domain"/>
    <property type="match status" value="1"/>
</dbReference>
<accession>A0A5B8JBY4</accession>
<sequence length="252" mass="26867">MQSAEVKAAGAQPVASVKPFQIRGRFVTAVSLRLEGEPDSNFFSALDIQLQKTPHFFLNAPFVIDLEQTAGAARGGELETLVKELRGRNLSVFAIQNGSEDQTIAAKKAGLIALPGGRDVPVERVERNITEPKPRAQTTSAPVLTNQTITEPVRSGQTVVAEQGDLIVVGPVSSGAELVAVGNIHVYGSLRGRALAGVNGDESARIFCQNLDAELLAIAGVYQTSEDLDSALRKQRVHAFLADEKLCVEALK</sequence>
<dbReference type="RefSeq" id="WP_146367024.1">
    <property type="nucleotide sequence ID" value="NZ_CP042265.1"/>
</dbReference>
<feature type="domain" description="Septum formation inhibitor MinC N-terminal" evidence="8">
    <location>
        <begin position="20"/>
        <end position="90"/>
    </location>
</feature>